<name>A0A0E9UHF7_ANGAN</name>
<reference evidence="1" key="1">
    <citation type="submission" date="2014-11" db="EMBL/GenBank/DDBJ databases">
        <authorList>
            <person name="Amaro Gonzalez C."/>
        </authorList>
    </citation>
    <scope>NUCLEOTIDE SEQUENCE</scope>
</reference>
<evidence type="ECO:0000313" key="1">
    <source>
        <dbReference type="EMBL" id="JAH64398.1"/>
    </source>
</evidence>
<reference evidence="1" key="2">
    <citation type="journal article" date="2015" name="Fish Shellfish Immunol.">
        <title>Early steps in the European eel (Anguilla anguilla)-Vibrio vulnificus interaction in the gills: Role of the RtxA13 toxin.</title>
        <authorList>
            <person name="Callol A."/>
            <person name="Pajuelo D."/>
            <person name="Ebbesson L."/>
            <person name="Teles M."/>
            <person name="MacKenzie S."/>
            <person name="Amaro C."/>
        </authorList>
    </citation>
    <scope>NUCLEOTIDE SEQUENCE</scope>
</reference>
<accession>A0A0E9UHF7</accession>
<sequence length="45" mass="5305">MAIFYFIFPYSTAYWQNAKQTASKAVIAHVPSFFMISQCIHELRF</sequence>
<organism evidence="1">
    <name type="scientific">Anguilla anguilla</name>
    <name type="common">European freshwater eel</name>
    <name type="synonym">Muraena anguilla</name>
    <dbReference type="NCBI Taxonomy" id="7936"/>
    <lineage>
        <taxon>Eukaryota</taxon>
        <taxon>Metazoa</taxon>
        <taxon>Chordata</taxon>
        <taxon>Craniata</taxon>
        <taxon>Vertebrata</taxon>
        <taxon>Euteleostomi</taxon>
        <taxon>Actinopterygii</taxon>
        <taxon>Neopterygii</taxon>
        <taxon>Teleostei</taxon>
        <taxon>Anguilliformes</taxon>
        <taxon>Anguillidae</taxon>
        <taxon>Anguilla</taxon>
    </lineage>
</organism>
<dbReference type="EMBL" id="GBXM01044179">
    <property type="protein sequence ID" value="JAH64398.1"/>
    <property type="molecule type" value="Transcribed_RNA"/>
</dbReference>
<protein>
    <submittedName>
        <fullName evidence="1">Uncharacterized protein</fullName>
    </submittedName>
</protein>
<dbReference type="AlphaFoldDB" id="A0A0E9UHF7"/>
<proteinExistence type="predicted"/>